<dbReference type="Pfam" id="PF01370">
    <property type="entry name" value="Epimerase"/>
    <property type="match status" value="1"/>
</dbReference>
<reference evidence="2 3" key="1">
    <citation type="submission" date="2018-05" db="EMBL/GenBank/DDBJ databases">
        <title>A metagenomic window into the 2 km-deep terrestrial subsurface aquifer revealed taxonomically and functionally diverse microbial community comprising novel uncultured bacterial lineages.</title>
        <authorList>
            <person name="Kadnikov V.V."/>
            <person name="Mardanov A.V."/>
            <person name="Beletsky A.V."/>
            <person name="Banks D."/>
            <person name="Pimenov N.V."/>
            <person name="Frank Y.A."/>
            <person name="Karnachuk O.V."/>
            <person name="Ravin N.V."/>
        </authorList>
    </citation>
    <scope>NUCLEOTIDE SEQUENCE [LARGE SCALE GENOMIC DNA]</scope>
    <source>
        <strain evidence="2">BY5</strain>
    </source>
</reference>
<dbReference type="PANTHER" id="PTHR43245:SF55">
    <property type="entry name" value="NAD(P)-BINDING DOMAIN-CONTAINING PROTEIN"/>
    <property type="match status" value="1"/>
</dbReference>
<dbReference type="Gene3D" id="3.40.50.720">
    <property type="entry name" value="NAD(P)-binding Rossmann-like Domain"/>
    <property type="match status" value="1"/>
</dbReference>
<dbReference type="AlphaFoldDB" id="A0A367ZCZ8"/>
<dbReference type="SUPFAM" id="SSF51735">
    <property type="entry name" value="NAD(P)-binding Rossmann-fold domains"/>
    <property type="match status" value="1"/>
</dbReference>
<dbReference type="Proteomes" id="UP000252355">
    <property type="component" value="Unassembled WGS sequence"/>
</dbReference>
<sequence>MARRTLITGANGFIGRHLVQMAVDTGRDAGVALILPGTPPIEAPGWEWRALPLSDVAALRAAMIGCDTVVHLAGNMFGHSPARYRAANVETIRHVLTAARGLPAPPRLIYVSSVAAVGPARAGHPLSEEARSQPVCLYGRSKLAGEKVLLADPVSPGGQKGRHLVVRLCSVYGPGDPCFLDLFRWAERGWFPRLATARKRFNLALVTDIARALWRVVDEDRLDGILNVGNPTICTDHDLAAGLGDAAGRAPLRSLFLPPGATRLLGRLYDMVETVTGRPPLMSSGKAREMSFSDWLQDFSRQQTLLPGLTWSPLAQGIALTRRWYSQVGWLP</sequence>
<feature type="domain" description="NAD-dependent epimerase/dehydratase" evidence="1">
    <location>
        <begin position="6"/>
        <end position="229"/>
    </location>
</feature>
<dbReference type="InterPro" id="IPR050177">
    <property type="entry name" value="Lipid_A_modif_metabolic_enz"/>
</dbReference>
<proteinExistence type="predicted"/>
<evidence type="ECO:0000313" key="3">
    <source>
        <dbReference type="Proteomes" id="UP000252355"/>
    </source>
</evidence>
<dbReference type="PANTHER" id="PTHR43245">
    <property type="entry name" value="BIFUNCTIONAL POLYMYXIN RESISTANCE PROTEIN ARNA"/>
    <property type="match status" value="1"/>
</dbReference>
<gene>
    <name evidence="2" type="ORF">OZSIB_3705</name>
</gene>
<name>A0A367ZCZ8_9BACT</name>
<dbReference type="EMBL" id="QOQW01000037">
    <property type="protein sequence ID" value="RCK75975.1"/>
    <property type="molecule type" value="Genomic_DNA"/>
</dbReference>
<organism evidence="2 3">
    <name type="scientific">Candidatus Ozemobacter sibiricus</name>
    <dbReference type="NCBI Taxonomy" id="2268124"/>
    <lineage>
        <taxon>Bacteria</taxon>
        <taxon>Candidatus Ozemobacteria</taxon>
        <taxon>Candidatus Ozemobacterales</taxon>
        <taxon>Candidatus Ozemobacteraceae</taxon>
        <taxon>Candidatus Ozemobacter</taxon>
    </lineage>
</organism>
<evidence type="ECO:0000313" key="2">
    <source>
        <dbReference type="EMBL" id="RCK75975.1"/>
    </source>
</evidence>
<evidence type="ECO:0000259" key="1">
    <source>
        <dbReference type="Pfam" id="PF01370"/>
    </source>
</evidence>
<dbReference type="InterPro" id="IPR036291">
    <property type="entry name" value="NAD(P)-bd_dom_sf"/>
</dbReference>
<protein>
    <submittedName>
        <fullName evidence="2">UDP-glucose 4-epimerase</fullName>
    </submittedName>
</protein>
<dbReference type="InterPro" id="IPR001509">
    <property type="entry name" value="Epimerase_deHydtase"/>
</dbReference>
<accession>A0A367ZCZ8</accession>
<comment type="caution">
    <text evidence="2">The sequence shown here is derived from an EMBL/GenBank/DDBJ whole genome shotgun (WGS) entry which is preliminary data.</text>
</comment>